<evidence type="ECO:0000256" key="1">
    <source>
        <dbReference type="SAM" id="MobiDB-lite"/>
    </source>
</evidence>
<evidence type="ECO:0000313" key="2">
    <source>
        <dbReference type="EnsemblPlants" id="LPERR06G05660.1"/>
    </source>
</evidence>
<reference evidence="3" key="2">
    <citation type="submission" date="2013-12" db="EMBL/GenBank/DDBJ databases">
        <authorList>
            <person name="Yu Y."/>
            <person name="Lee S."/>
            <person name="de Baynast K."/>
            <person name="Wissotski M."/>
            <person name="Liu L."/>
            <person name="Talag J."/>
            <person name="Goicoechea J."/>
            <person name="Angelova A."/>
            <person name="Jetty R."/>
            <person name="Kudrna D."/>
            <person name="Golser W."/>
            <person name="Rivera L."/>
            <person name="Zhang J."/>
            <person name="Wing R."/>
        </authorList>
    </citation>
    <scope>NUCLEOTIDE SEQUENCE</scope>
</reference>
<dbReference type="Gramene" id="LPERR06G05660.1">
    <property type="protein sequence ID" value="LPERR06G05660.1"/>
    <property type="gene ID" value="LPERR06G05660"/>
</dbReference>
<dbReference type="Proteomes" id="UP000032180">
    <property type="component" value="Chromosome 6"/>
</dbReference>
<reference evidence="2 3" key="1">
    <citation type="submission" date="2012-08" db="EMBL/GenBank/DDBJ databases">
        <title>Oryza genome evolution.</title>
        <authorList>
            <person name="Wing R.A."/>
        </authorList>
    </citation>
    <scope>NUCLEOTIDE SEQUENCE</scope>
</reference>
<dbReference type="HOGENOM" id="CLU_2907328_0_0_1"/>
<accession>A0A0D9WMW6</accession>
<sequence>MPIPRYKSLGRNPCKLLLPLPRPPPRRGGTPPPPPPGLRGRHLPESKHRLQPPLDLRSYLSS</sequence>
<feature type="region of interest" description="Disordered" evidence="1">
    <location>
        <begin position="1"/>
        <end position="62"/>
    </location>
</feature>
<organism evidence="2 3">
    <name type="scientific">Leersia perrieri</name>
    <dbReference type="NCBI Taxonomy" id="77586"/>
    <lineage>
        <taxon>Eukaryota</taxon>
        <taxon>Viridiplantae</taxon>
        <taxon>Streptophyta</taxon>
        <taxon>Embryophyta</taxon>
        <taxon>Tracheophyta</taxon>
        <taxon>Spermatophyta</taxon>
        <taxon>Magnoliopsida</taxon>
        <taxon>Liliopsida</taxon>
        <taxon>Poales</taxon>
        <taxon>Poaceae</taxon>
        <taxon>BOP clade</taxon>
        <taxon>Oryzoideae</taxon>
        <taxon>Oryzeae</taxon>
        <taxon>Oryzinae</taxon>
        <taxon>Leersia</taxon>
    </lineage>
</organism>
<proteinExistence type="predicted"/>
<keyword evidence="3" id="KW-1185">Reference proteome</keyword>
<dbReference type="EnsemblPlants" id="LPERR06G05660.1">
    <property type="protein sequence ID" value="LPERR06G05660.1"/>
    <property type="gene ID" value="LPERR06G05660"/>
</dbReference>
<protein>
    <submittedName>
        <fullName evidence="2">Uncharacterized protein</fullName>
    </submittedName>
</protein>
<name>A0A0D9WMW6_9ORYZ</name>
<evidence type="ECO:0000313" key="3">
    <source>
        <dbReference type="Proteomes" id="UP000032180"/>
    </source>
</evidence>
<dbReference type="AlphaFoldDB" id="A0A0D9WMW6"/>
<reference evidence="2" key="3">
    <citation type="submission" date="2015-04" db="UniProtKB">
        <authorList>
            <consortium name="EnsemblPlants"/>
        </authorList>
    </citation>
    <scope>IDENTIFICATION</scope>
</reference>